<reference evidence="1 2" key="1">
    <citation type="submission" date="2014-12" db="EMBL/GenBank/DDBJ databases">
        <title>Genome assembly of Enhygromyxa salina DSM 15201.</title>
        <authorList>
            <person name="Sharma G."/>
            <person name="Subramanian S."/>
        </authorList>
    </citation>
    <scope>NUCLEOTIDE SEQUENCE [LARGE SCALE GENOMIC DNA]</scope>
    <source>
        <strain evidence="1 2">DSM 15201</strain>
    </source>
</reference>
<evidence type="ECO:0000313" key="2">
    <source>
        <dbReference type="Proteomes" id="UP000031599"/>
    </source>
</evidence>
<comment type="caution">
    <text evidence="1">The sequence shown here is derived from an EMBL/GenBank/DDBJ whole genome shotgun (WGS) entry which is preliminary data.</text>
</comment>
<dbReference type="Proteomes" id="UP000031599">
    <property type="component" value="Unassembled WGS sequence"/>
</dbReference>
<organism evidence="1 2">
    <name type="scientific">Enhygromyxa salina</name>
    <dbReference type="NCBI Taxonomy" id="215803"/>
    <lineage>
        <taxon>Bacteria</taxon>
        <taxon>Pseudomonadati</taxon>
        <taxon>Myxococcota</taxon>
        <taxon>Polyangia</taxon>
        <taxon>Nannocystales</taxon>
        <taxon>Nannocystaceae</taxon>
        <taxon>Enhygromyxa</taxon>
    </lineage>
</organism>
<dbReference type="AlphaFoldDB" id="A0A0C2A6C0"/>
<sequence>MLEAAEGPSKRRAQDECRMRSASVGDALTEFVDGGAVVETELEYRGAR</sequence>
<gene>
    <name evidence="1" type="ORF">DB30_06534</name>
</gene>
<protein>
    <submittedName>
        <fullName evidence="1">Uncharacterized protein</fullName>
    </submittedName>
</protein>
<proteinExistence type="predicted"/>
<evidence type="ECO:0000313" key="1">
    <source>
        <dbReference type="EMBL" id="KIG18923.1"/>
    </source>
</evidence>
<name>A0A0C2A6C0_9BACT</name>
<accession>A0A0C2A6C0</accession>
<dbReference type="EMBL" id="JMCC02000007">
    <property type="protein sequence ID" value="KIG18923.1"/>
    <property type="molecule type" value="Genomic_DNA"/>
</dbReference>